<dbReference type="Proteomes" id="UP001597241">
    <property type="component" value="Unassembled WGS sequence"/>
</dbReference>
<dbReference type="Pfam" id="PF16119">
    <property type="entry name" value="DUF4835"/>
    <property type="match status" value="1"/>
</dbReference>
<protein>
    <submittedName>
        <fullName evidence="2">DUF4835 family protein</fullName>
    </submittedName>
</protein>
<proteinExistence type="predicted"/>
<dbReference type="InterPro" id="IPR032274">
    <property type="entry name" value="DUF4835"/>
</dbReference>
<keyword evidence="3" id="KW-1185">Reference proteome</keyword>
<evidence type="ECO:0000256" key="1">
    <source>
        <dbReference type="SAM" id="SignalP"/>
    </source>
</evidence>
<gene>
    <name evidence="2" type="ORF">ACFQ5N_07270</name>
</gene>
<evidence type="ECO:0000313" key="2">
    <source>
        <dbReference type="EMBL" id="MFD1293632.1"/>
    </source>
</evidence>
<accession>A0ABW3WQ42</accession>
<dbReference type="EMBL" id="JBHTMV010000003">
    <property type="protein sequence ID" value="MFD1293632.1"/>
    <property type="molecule type" value="Genomic_DNA"/>
</dbReference>
<organism evidence="2 3">
    <name type="scientific">Lutibacter holmesii</name>
    <dbReference type="NCBI Taxonomy" id="1137985"/>
    <lineage>
        <taxon>Bacteria</taxon>
        <taxon>Pseudomonadati</taxon>
        <taxon>Bacteroidota</taxon>
        <taxon>Flavobacteriia</taxon>
        <taxon>Flavobacteriales</taxon>
        <taxon>Flavobacteriaceae</taxon>
        <taxon>Lutibacter</taxon>
    </lineage>
</organism>
<keyword evidence="1" id="KW-0732">Signal</keyword>
<dbReference type="RefSeq" id="WP_386808824.1">
    <property type="nucleotide sequence ID" value="NZ_JBHTMV010000003.1"/>
</dbReference>
<feature type="chain" id="PRO_5046518978" evidence="1">
    <location>
        <begin position="20"/>
        <end position="295"/>
    </location>
</feature>
<sequence>MRNIVKIVLFLFAVSQLNAQELNCTVTINSDKIPGSNKQIFTTLENSLNDFINQTKWTGYNYKNQERINCNMSIIIDEQNGSAFKANLQVQSSRTVYNSNYSTPVFNFKDANFSFEYNEFEPLVYNATIFESNLVSMMTYYAYVILGMDADTFSQQGGIPFFTQAQDVLVQAQQSGYSGWNQSDGPRTRFSLIDNLLSPTYKEFHTAMYYYHLRGLDLMSKDSKIAKENIGDAIFTLKNLYNSRPNAFLLRVFMDSKSDEIVEIFSDGPSYDTFELKEDLIRISPLNAEKWNSIK</sequence>
<evidence type="ECO:0000313" key="3">
    <source>
        <dbReference type="Proteomes" id="UP001597241"/>
    </source>
</evidence>
<reference evidence="3" key="1">
    <citation type="journal article" date="2019" name="Int. J. Syst. Evol. Microbiol.">
        <title>The Global Catalogue of Microorganisms (GCM) 10K type strain sequencing project: providing services to taxonomists for standard genome sequencing and annotation.</title>
        <authorList>
            <consortium name="The Broad Institute Genomics Platform"/>
            <consortium name="The Broad Institute Genome Sequencing Center for Infectious Disease"/>
            <person name="Wu L."/>
            <person name="Ma J."/>
        </authorList>
    </citation>
    <scope>NUCLEOTIDE SEQUENCE [LARGE SCALE GENOMIC DNA]</scope>
    <source>
        <strain evidence="3">CCUG 62221</strain>
    </source>
</reference>
<feature type="signal peptide" evidence="1">
    <location>
        <begin position="1"/>
        <end position="19"/>
    </location>
</feature>
<comment type="caution">
    <text evidence="2">The sequence shown here is derived from an EMBL/GenBank/DDBJ whole genome shotgun (WGS) entry which is preliminary data.</text>
</comment>
<name>A0ABW3WQ42_9FLAO</name>